<feature type="region of interest" description="Disordered" evidence="1">
    <location>
        <begin position="367"/>
        <end position="398"/>
    </location>
</feature>
<proteinExistence type="predicted"/>
<dbReference type="SUPFAM" id="SSF47090">
    <property type="entry name" value="PGBD-like"/>
    <property type="match status" value="1"/>
</dbReference>
<evidence type="ECO:0000313" key="4">
    <source>
        <dbReference type="Proteomes" id="UP000219331"/>
    </source>
</evidence>
<dbReference type="Proteomes" id="UP000219331">
    <property type="component" value="Unassembled WGS sequence"/>
</dbReference>
<evidence type="ECO:0008006" key="5">
    <source>
        <dbReference type="Google" id="ProtNLM"/>
    </source>
</evidence>
<dbReference type="InterPro" id="IPR036366">
    <property type="entry name" value="PGBDSf"/>
</dbReference>
<evidence type="ECO:0000313" key="3">
    <source>
        <dbReference type="EMBL" id="SOC03408.1"/>
    </source>
</evidence>
<dbReference type="AlphaFoldDB" id="A0A285S7D9"/>
<feature type="compositionally biased region" description="Low complexity" evidence="1">
    <location>
        <begin position="371"/>
        <end position="398"/>
    </location>
</feature>
<dbReference type="EMBL" id="OBML01000004">
    <property type="protein sequence ID" value="SOC03408.1"/>
    <property type="molecule type" value="Genomic_DNA"/>
</dbReference>
<reference evidence="3 4" key="1">
    <citation type="submission" date="2017-08" db="EMBL/GenBank/DDBJ databases">
        <authorList>
            <person name="de Groot N.N."/>
        </authorList>
    </citation>
    <scope>NUCLEOTIDE SEQUENCE [LARGE SCALE GENOMIC DNA]</scope>
    <source>
        <strain evidence="3 4">USBA 352</strain>
    </source>
</reference>
<evidence type="ECO:0000256" key="1">
    <source>
        <dbReference type="SAM" id="MobiDB-lite"/>
    </source>
</evidence>
<dbReference type="Gene3D" id="1.10.101.10">
    <property type="entry name" value="PGBD-like superfamily/PGBD"/>
    <property type="match status" value="1"/>
</dbReference>
<dbReference type="InterPro" id="IPR036365">
    <property type="entry name" value="PGBD-like_sf"/>
</dbReference>
<sequence length="487" mass="52012">MTKKTHAVAGVTCADPPPLTAGLRAAVWLLMAMTLAFFAFLQTPAAAQPLDLGRDRPIILPERPILCAPPRVMQNGRCVRPDRPVLCPPPRVMRGGRCEMPERPAVCLPPRVMRNGQCVLPAPVICAPPRVMQNGRCVMPDRPIICPPPQVRRGNRCVMPERPECRPPRVMRGGRCVLPPVVCRAPEVRQGNRCVMPDRPPVCRLPYIYSARERRCILPVPVPPIATPPACIAPWQYSRSAGGCICPSGYVVDGGECVRRDSQACTFPFVYSSNQNRCVCAQGYRPFGAGCAPERPAPTPQENISWIQACLNASGYDAGPVDGLTGRRTREAWASFREDSDLGTDEAPYTDPETLAKLFAACNPAGESENGAAAPDTGAGEDTGADGTDTGDAGSVPSAGPFAAAPALCASGRLYSLLSAEDESLEPCGRSCIPAPEGMSEEELLQQQERQGITWCRSCVTVGALGMLCPAAADTEDAATNEQKPAN</sequence>
<gene>
    <name evidence="3" type="ORF">SAMN05421512_104112</name>
</gene>
<keyword evidence="2" id="KW-0812">Transmembrane</keyword>
<feature type="transmembrane region" description="Helical" evidence="2">
    <location>
        <begin position="25"/>
        <end position="47"/>
    </location>
</feature>
<protein>
    <recommendedName>
        <fullName evidence="5">Peptidoglycan binding domain-containing protein</fullName>
    </recommendedName>
</protein>
<keyword evidence="2" id="KW-1133">Transmembrane helix</keyword>
<evidence type="ECO:0000256" key="2">
    <source>
        <dbReference type="SAM" id="Phobius"/>
    </source>
</evidence>
<dbReference type="OrthoDB" id="5395100at2"/>
<accession>A0A285S7D9</accession>
<keyword evidence="2" id="KW-0472">Membrane</keyword>
<organism evidence="3 4">
    <name type="scientific">Stappia indica</name>
    <dbReference type="NCBI Taxonomy" id="538381"/>
    <lineage>
        <taxon>Bacteria</taxon>
        <taxon>Pseudomonadati</taxon>
        <taxon>Pseudomonadota</taxon>
        <taxon>Alphaproteobacteria</taxon>
        <taxon>Hyphomicrobiales</taxon>
        <taxon>Stappiaceae</taxon>
        <taxon>Stappia</taxon>
    </lineage>
</organism>
<name>A0A285S7D9_9HYPH</name>
<dbReference type="RefSeq" id="WP_097174555.1">
    <property type="nucleotide sequence ID" value="NZ_OBML01000004.1"/>
</dbReference>
<keyword evidence="4" id="KW-1185">Reference proteome</keyword>